<keyword evidence="3" id="KW-1185">Reference proteome</keyword>
<proteinExistence type="predicted"/>
<evidence type="ECO:0000313" key="2">
    <source>
        <dbReference type="EMBL" id="MBA0084081.1"/>
    </source>
</evidence>
<protein>
    <submittedName>
        <fullName evidence="2">Aminopeptidase P family protein</fullName>
    </submittedName>
</protein>
<keyword evidence="2" id="KW-0645">Protease</keyword>
<dbReference type="Gene3D" id="3.90.230.10">
    <property type="entry name" value="Creatinase/methionine aminopeptidase superfamily"/>
    <property type="match status" value="1"/>
</dbReference>
<feature type="non-terminal residue" evidence="2">
    <location>
        <position position="1"/>
    </location>
</feature>
<name>A0A7V8NMN3_9BACT</name>
<dbReference type="PANTHER" id="PTHR46112">
    <property type="entry name" value="AMINOPEPTIDASE"/>
    <property type="match status" value="1"/>
</dbReference>
<dbReference type="SUPFAM" id="SSF55920">
    <property type="entry name" value="Creatinase/aminopeptidase"/>
    <property type="match status" value="1"/>
</dbReference>
<organism evidence="2 3">
    <name type="scientific">Candidatus Acidiferrum panamense</name>
    <dbReference type="NCBI Taxonomy" id="2741543"/>
    <lineage>
        <taxon>Bacteria</taxon>
        <taxon>Pseudomonadati</taxon>
        <taxon>Acidobacteriota</taxon>
        <taxon>Terriglobia</taxon>
        <taxon>Candidatus Acidiferrales</taxon>
        <taxon>Candidatus Acidiferrum</taxon>
    </lineage>
</organism>
<dbReference type="Pfam" id="PF00557">
    <property type="entry name" value="Peptidase_M24"/>
    <property type="match status" value="1"/>
</dbReference>
<accession>A0A7V8NMN3</accession>
<dbReference type="AlphaFoldDB" id="A0A7V8NMN3"/>
<dbReference type="InterPro" id="IPR000994">
    <property type="entry name" value="Pept_M24"/>
</dbReference>
<reference evidence="2" key="1">
    <citation type="submission" date="2020-06" db="EMBL/GenBank/DDBJ databases">
        <title>Legume-microbial interactions unlock mineral nutrients during tropical forest succession.</title>
        <authorList>
            <person name="Epihov D.Z."/>
        </authorList>
    </citation>
    <scope>NUCLEOTIDE SEQUENCE [LARGE SCALE GENOMIC DNA]</scope>
    <source>
        <strain evidence="2">Pan2503</strain>
    </source>
</reference>
<dbReference type="GO" id="GO:0004177">
    <property type="term" value="F:aminopeptidase activity"/>
    <property type="evidence" value="ECO:0007669"/>
    <property type="project" value="UniProtKB-KW"/>
</dbReference>
<evidence type="ECO:0000259" key="1">
    <source>
        <dbReference type="Pfam" id="PF00557"/>
    </source>
</evidence>
<dbReference type="PANTHER" id="PTHR46112:SF2">
    <property type="entry name" value="XAA-PRO AMINOPEPTIDASE P-RELATED"/>
    <property type="match status" value="1"/>
</dbReference>
<keyword evidence="2" id="KW-0378">Hydrolase</keyword>
<dbReference type="Proteomes" id="UP000567293">
    <property type="component" value="Unassembled WGS sequence"/>
</dbReference>
<dbReference type="InterPro" id="IPR050659">
    <property type="entry name" value="Peptidase_M24B"/>
</dbReference>
<sequence>TIAIGMKEYELVAEVEAFLKSNGAEDNFMLIASGGTEVTGMKPPTERRFQWGDSVTTELTPQVDGYWAQICRTLVLGEPSAQQRESFAIFSEAQKAAEDFLRPGVNISDLARVQNDVFRKYGYGEYTGPKYTRVRGHGLGLHCDENPYVLEDVNYTVKEGMTLIAHPNTYLPLSGYMVFGDSLVVTANGCASLNQTERKLFQT</sequence>
<dbReference type="InterPro" id="IPR036005">
    <property type="entry name" value="Creatinase/aminopeptidase-like"/>
</dbReference>
<feature type="domain" description="Peptidase M24" evidence="1">
    <location>
        <begin position="3"/>
        <end position="187"/>
    </location>
</feature>
<dbReference type="EMBL" id="JACDQQ010000362">
    <property type="protein sequence ID" value="MBA0084081.1"/>
    <property type="molecule type" value="Genomic_DNA"/>
</dbReference>
<gene>
    <name evidence="2" type="ORF">HRJ53_03710</name>
</gene>
<comment type="caution">
    <text evidence="2">The sequence shown here is derived from an EMBL/GenBank/DDBJ whole genome shotgun (WGS) entry which is preliminary data.</text>
</comment>
<evidence type="ECO:0000313" key="3">
    <source>
        <dbReference type="Proteomes" id="UP000567293"/>
    </source>
</evidence>
<keyword evidence="2" id="KW-0031">Aminopeptidase</keyword>